<evidence type="ECO:0000313" key="1">
    <source>
        <dbReference type="EMBL" id="KKN03517.1"/>
    </source>
</evidence>
<reference evidence="1" key="1">
    <citation type="journal article" date="2015" name="Nature">
        <title>Complex archaea that bridge the gap between prokaryotes and eukaryotes.</title>
        <authorList>
            <person name="Spang A."/>
            <person name="Saw J.H."/>
            <person name="Jorgensen S.L."/>
            <person name="Zaremba-Niedzwiedzka K."/>
            <person name="Martijn J."/>
            <person name="Lind A.E."/>
            <person name="van Eijk R."/>
            <person name="Schleper C."/>
            <person name="Guy L."/>
            <person name="Ettema T.J."/>
        </authorList>
    </citation>
    <scope>NUCLEOTIDE SEQUENCE</scope>
</reference>
<dbReference type="AlphaFoldDB" id="A0A0F9MVS2"/>
<accession>A0A0F9MVS2</accession>
<dbReference type="EMBL" id="LAZR01005024">
    <property type="protein sequence ID" value="KKN03517.1"/>
    <property type="molecule type" value="Genomic_DNA"/>
</dbReference>
<proteinExistence type="predicted"/>
<sequence>MNKKKRLKQIEKRYKEIWAHNTKGKRIDGMEGQEITDLWEEYKELVM</sequence>
<comment type="caution">
    <text evidence="1">The sequence shown here is derived from an EMBL/GenBank/DDBJ whole genome shotgun (WGS) entry which is preliminary data.</text>
</comment>
<protein>
    <submittedName>
        <fullName evidence="1">Uncharacterized protein</fullName>
    </submittedName>
</protein>
<organism evidence="1">
    <name type="scientific">marine sediment metagenome</name>
    <dbReference type="NCBI Taxonomy" id="412755"/>
    <lineage>
        <taxon>unclassified sequences</taxon>
        <taxon>metagenomes</taxon>
        <taxon>ecological metagenomes</taxon>
    </lineage>
</organism>
<name>A0A0F9MVS2_9ZZZZ</name>
<gene>
    <name evidence="1" type="ORF">LCGC14_1106840</name>
</gene>